<evidence type="ECO:0000313" key="3">
    <source>
        <dbReference type="Proteomes" id="UP000551758"/>
    </source>
</evidence>
<dbReference type="Proteomes" id="UP000551758">
    <property type="component" value="Unassembled WGS sequence"/>
</dbReference>
<sequence length="148" mass="16129">MGPQGIPVIPERHQPTGTVKAATTGFNDRANSGLRPQEMEGNYIPKPHILFPHLLPRKSLHNLLPSSSLDGVEAFVSLDSTIPQTMESWGLPGPLDTKPAVPSQSPSDCSSWIDHQEALSHDSVFPAPWTVIYVSVFKKKPSRLLTAT</sequence>
<evidence type="ECO:0000313" key="2">
    <source>
        <dbReference type="EMBL" id="KAF5916122.1"/>
    </source>
</evidence>
<dbReference type="AlphaFoldDB" id="A0A7J7EJZ0"/>
<reference evidence="2 3" key="1">
    <citation type="journal article" date="2020" name="Mol. Biol. Evol.">
        <title>Interspecific Gene Flow and the Evolution of Specialization in Black and White Rhinoceros.</title>
        <authorList>
            <person name="Moodley Y."/>
            <person name="Westbury M.V."/>
            <person name="Russo I.M."/>
            <person name="Gopalakrishnan S."/>
            <person name="Rakotoarivelo A."/>
            <person name="Olsen R.A."/>
            <person name="Prost S."/>
            <person name="Tunstall T."/>
            <person name="Ryder O.A."/>
            <person name="Dalen L."/>
            <person name="Bruford M.W."/>
        </authorList>
    </citation>
    <scope>NUCLEOTIDE SEQUENCE [LARGE SCALE GENOMIC DNA]</scope>
    <source>
        <strain evidence="2">SBR-YM</strain>
        <tissue evidence="2">Skin</tissue>
    </source>
</reference>
<accession>A0A7J7EJZ0</accession>
<organism evidence="2 3">
    <name type="scientific">Diceros bicornis minor</name>
    <name type="common">South-central black rhinoceros</name>
    <dbReference type="NCBI Taxonomy" id="77932"/>
    <lineage>
        <taxon>Eukaryota</taxon>
        <taxon>Metazoa</taxon>
        <taxon>Chordata</taxon>
        <taxon>Craniata</taxon>
        <taxon>Vertebrata</taxon>
        <taxon>Euteleostomi</taxon>
        <taxon>Mammalia</taxon>
        <taxon>Eutheria</taxon>
        <taxon>Laurasiatheria</taxon>
        <taxon>Perissodactyla</taxon>
        <taxon>Rhinocerotidae</taxon>
        <taxon>Diceros</taxon>
    </lineage>
</organism>
<gene>
    <name evidence="2" type="ORF">HPG69_003196</name>
</gene>
<keyword evidence="3" id="KW-1185">Reference proteome</keyword>
<proteinExistence type="predicted"/>
<name>A0A7J7EJZ0_DICBM</name>
<feature type="region of interest" description="Disordered" evidence="1">
    <location>
        <begin position="1"/>
        <end position="29"/>
    </location>
</feature>
<protein>
    <submittedName>
        <fullName evidence="2">Uncharacterized protein</fullName>
    </submittedName>
</protein>
<evidence type="ECO:0000256" key="1">
    <source>
        <dbReference type="SAM" id="MobiDB-lite"/>
    </source>
</evidence>
<comment type="caution">
    <text evidence="2">The sequence shown here is derived from an EMBL/GenBank/DDBJ whole genome shotgun (WGS) entry which is preliminary data.</text>
</comment>
<dbReference type="EMBL" id="JACDTQ010002743">
    <property type="protein sequence ID" value="KAF5916122.1"/>
    <property type="molecule type" value="Genomic_DNA"/>
</dbReference>